<evidence type="ECO:0000313" key="2">
    <source>
        <dbReference type="Proteomes" id="UP000257200"/>
    </source>
</evidence>
<keyword evidence="2" id="KW-1185">Reference proteome</keyword>
<proteinExistence type="predicted"/>
<dbReference type="Ensembl" id="ENSAPOT00000020723.1">
    <property type="protein sequence ID" value="ENSAPOP00000012645.1"/>
    <property type="gene ID" value="ENSAPOG00000015343.1"/>
</dbReference>
<dbReference type="STRING" id="80966.ENSAPOP00000012645"/>
<dbReference type="InterPro" id="IPR035983">
    <property type="entry name" value="Hect_E3_ubiquitin_ligase"/>
</dbReference>
<reference evidence="1" key="1">
    <citation type="submission" date="2025-08" db="UniProtKB">
        <authorList>
            <consortium name="Ensembl"/>
        </authorList>
    </citation>
    <scope>IDENTIFICATION</scope>
</reference>
<reference evidence="1" key="2">
    <citation type="submission" date="2025-09" db="UniProtKB">
        <authorList>
            <consortium name="Ensembl"/>
        </authorList>
    </citation>
    <scope>IDENTIFICATION</scope>
</reference>
<evidence type="ECO:0000313" key="1">
    <source>
        <dbReference type="Ensembl" id="ENSAPOP00000012645.1"/>
    </source>
</evidence>
<dbReference type="GeneTree" id="ENSGT00950000182865"/>
<dbReference type="GO" id="GO:0004842">
    <property type="term" value="F:ubiquitin-protein transferase activity"/>
    <property type="evidence" value="ECO:0007669"/>
    <property type="project" value="InterPro"/>
</dbReference>
<dbReference type="Proteomes" id="UP000257200">
    <property type="component" value="Unplaced"/>
</dbReference>
<sequence>VKDLHSFVSKQIHVTEVISSRLVELPRFKDGLSTQGVIYALEQHASVFRPFMCSSVKKLTSATLEDIFEVQLSEKGSTRRQEETRALGFWRDYLLETEGLSLQDISMFATGLNTLPPAGIQPQPNTCANTIKIPMSKTYEQFQKDMDFGIQNSPELCESVHLYSH</sequence>
<evidence type="ECO:0008006" key="3">
    <source>
        <dbReference type="Google" id="ProtNLM"/>
    </source>
</evidence>
<protein>
    <recommendedName>
        <fullName evidence="3">HECT domain-containing protein</fullName>
    </recommendedName>
</protein>
<accession>A0A3Q1G2R9</accession>
<name>A0A3Q1G2R9_9TELE</name>
<dbReference type="InParanoid" id="A0A3Q1G2R9"/>
<organism evidence="1 2">
    <name type="scientific">Acanthochromis polyacanthus</name>
    <name type="common">spiny chromis</name>
    <dbReference type="NCBI Taxonomy" id="80966"/>
    <lineage>
        <taxon>Eukaryota</taxon>
        <taxon>Metazoa</taxon>
        <taxon>Chordata</taxon>
        <taxon>Craniata</taxon>
        <taxon>Vertebrata</taxon>
        <taxon>Euteleostomi</taxon>
        <taxon>Actinopterygii</taxon>
        <taxon>Neopterygii</taxon>
        <taxon>Teleostei</taxon>
        <taxon>Neoteleostei</taxon>
        <taxon>Acanthomorphata</taxon>
        <taxon>Ovalentaria</taxon>
        <taxon>Pomacentridae</taxon>
        <taxon>Acanthochromis</taxon>
    </lineage>
</organism>
<dbReference type="SUPFAM" id="SSF56204">
    <property type="entry name" value="Hect, E3 ligase catalytic domain"/>
    <property type="match status" value="1"/>
</dbReference>
<dbReference type="AlphaFoldDB" id="A0A3Q1G2R9"/>